<keyword evidence="1" id="KW-1133">Transmembrane helix</keyword>
<dbReference type="EMBL" id="CAAALY010077774">
    <property type="protein sequence ID" value="VEL26045.1"/>
    <property type="molecule type" value="Genomic_DNA"/>
</dbReference>
<name>A0A448X1W0_9PLAT</name>
<evidence type="ECO:0000313" key="3">
    <source>
        <dbReference type="Proteomes" id="UP000784294"/>
    </source>
</evidence>
<organism evidence="2 3">
    <name type="scientific">Protopolystoma xenopodis</name>
    <dbReference type="NCBI Taxonomy" id="117903"/>
    <lineage>
        <taxon>Eukaryota</taxon>
        <taxon>Metazoa</taxon>
        <taxon>Spiralia</taxon>
        <taxon>Lophotrochozoa</taxon>
        <taxon>Platyhelminthes</taxon>
        <taxon>Monogenea</taxon>
        <taxon>Polyopisthocotylea</taxon>
        <taxon>Polystomatidea</taxon>
        <taxon>Polystomatidae</taxon>
        <taxon>Protopolystoma</taxon>
    </lineage>
</organism>
<comment type="caution">
    <text evidence="2">The sequence shown here is derived from an EMBL/GenBank/DDBJ whole genome shotgun (WGS) entry which is preliminary data.</text>
</comment>
<keyword evidence="1" id="KW-0472">Membrane</keyword>
<evidence type="ECO:0000313" key="2">
    <source>
        <dbReference type="EMBL" id="VEL26045.1"/>
    </source>
</evidence>
<protein>
    <submittedName>
        <fullName evidence="2">Uncharacterized protein</fullName>
    </submittedName>
</protein>
<feature type="transmembrane region" description="Helical" evidence="1">
    <location>
        <begin position="21"/>
        <end position="40"/>
    </location>
</feature>
<sequence>MSSDHVRGLARKRDDITYRMYRIYVSVCACVYVCVCMSWQPTRLGPRGSRVCSGRALSGIRAAQSPHDCEEISLSLYLSLSLSVEVCFAHSSSVRPSQRIVCLSVLMMSTQT</sequence>
<keyword evidence="1" id="KW-0812">Transmembrane</keyword>
<keyword evidence="3" id="KW-1185">Reference proteome</keyword>
<accession>A0A448X1W0</accession>
<proteinExistence type="predicted"/>
<feature type="non-terminal residue" evidence="2">
    <location>
        <position position="112"/>
    </location>
</feature>
<dbReference type="AlphaFoldDB" id="A0A448X1W0"/>
<gene>
    <name evidence="2" type="ORF">PXEA_LOCUS19485</name>
</gene>
<reference evidence="2" key="1">
    <citation type="submission" date="2018-11" db="EMBL/GenBank/DDBJ databases">
        <authorList>
            <consortium name="Pathogen Informatics"/>
        </authorList>
    </citation>
    <scope>NUCLEOTIDE SEQUENCE</scope>
</reference>
<evidence type="ECO:0000256" key="1">
    <source>
        <dbReference type="SAM" id="Phobius"/>
    </source>
</evidence>
<dbReference type="Proteomes" id="UP000784294">
    <property type="component" value="Unassembled WGS sequence"/>
</dbReference>